<protein>
    <submittedName>
        <fullName evidence="1">Uncharacterized protein</fullName>
    </submittedName>
</protein>
<accession>A0A9D4IP43</accession>
<dbReference type="EMBL" id="JAIWYP010000009">
    <property type="protein sequence ID" value="KAH3778653.1"/>
    <property type="molecule type" value="Genomic_DNA"/>
</dbReference>
<evidence type="ECO:0000313" key="1">
    <source>
        <dbReference type="EMBL" id="KAH3778653.1"/>
    </source>
</evidence>
<organism evidence="1 2">
    <name type="scientific">Dreissena polymorpha</name>
    <name type="common">Zebra mussel</name>
    <name type="synonym">Mytilus polymorpha</name>
    <dbReference type="NCBI Taxonomy" id="45954"/>
    <lineage>
        <taxon>Eukaryota</taxon>
        <taxon>Metazoa</taxon>
        <taxon>Spiralia</taxon>
        <taxon>Lophotrochozoa</taxon>
        <taxon>Mollusca</taxon>
        <taxon>Bivalvia</taxon>
        <taxon>Autobranchia</taxon>
        <taxon>Heteroconchia</taxon>
        <taxon>Euheterodonta</taxon>
        <taxon>Imparidentia</taxon>
        <taxon>Neoheterodontei</taxon>
        <taxon>Myida</taxon>
        <taxon>Dreissenoidea</taxon>
        <taxon>Dreissenidae</taxon>
        <taxon>Dreissena</taxon>
    </lineage>
</organism>
<keyword evidence="2" id="KW-1185">Reference proteome</keyword>
<evidence type="ECO:0000313" key="2">
    <source>
        <dbReference type="Proteomes" id="UP000828390"/>
    </source>
</evidence>
<gene>
    <name evidence="1" type="ORF">DPMN_180123</name>
</gene>
<comment type="caution">
    <text evidence="1">The sequence shown here is derived from an EMBL/GenBank/DDBJ whole genome shotgun (WGS) entry which is preliminary data.</text>
</comment>
<dbReference type="Proteomes" id="UP000828390">
    <property type="component" value="Unassembled WGS sequence"/>
</dbReference>
<reference evidence="1" key="1">
    <citation type="journal article" date="2019" name="bioRxiv">
        <title>The Genome of the Zebra Mussel, Dreissena polymorpha: A Resource for Invasive Species Research.</title>
        <authorList>
            <person name="McCartney M.A."/>
            <person name="Auch B."/>
            <person name="Kono T."/>
            <person name="Mallez S."/>
            <person name="Zhang Y."/>
            <person name="Obille A."/>
            <person name="Becker A."/>
            <person name="Abrahante J.E."/>
            <person name="Garbe J."/>
            <person name="Badalamenti J.P."/>
            <person name="Herman A."/>
            <person name="Mangelson H."/>
            <person name="Liachko I."/>
            <person name="Sullivan S."/>
            <person name="Sone E.D."/>
            <person name="Koren S."/>
            <person name="Silverstein K.A.T."/>
            <person name="Beckman K.B."/>
            <person name="Gohl D.M."/>
        </authorList>
    </citation>
    <scope>NUCLEOTIDE SEQUENCE</scope>
    <source>
        <strain evidence="1">Duluth1</strain>
        <tissue evidence="1">Whole animal</tissue>
    </source>
</reference>
<name>A0A9D4IP43_DREPO</name>
<sequence>MHVYLMELHILSGERSRSRSSFKVKVILQGVAKRRYNRKKLVRGVQTCRNLYDEFICGSYDQAPSLKVDHPKMVCAFGGKNKLELTQVSHEGDVTIFTKLGQKFYRDDLKAKFEHGPCQLKN</sequence>
<dbReference type="AlphaFoldDB" id="A0A9D4IP43"/>
<proteinExistence type="predicted"/>
<reference evidence="1" key="2">
    <citation type="submission" date="2020-11" db="EMBL/GenBank/DDBJ databases">
        <authorList>
            <person name="McCartney M.A."/>
            <person name="Auch B."/>
            <person name="Kono T."/>
            <person name="Mallez S."/>
            <person name="Becker A."/>
            <person name="Gohl D.M."/>
            <person name="Silverstein K.A.T."/>
            <person name="Koren S."/>
            <person name="Bechman K.B."/>
            <person name="Herman A."/>
            <person name="Abrahante J.E."/>
            <person name="Garbe J."/>
        </authorList>
    </citation>
    <scope>NUCLEOTIDE SEQUENCE</scope>
    <source>
        <strain evidence="1">Duluth1</strain>
        <tissue evidence="1">Whole animal</tissue>
    </source>
</reference>